<keyword evidence="1" id="KW-0521">NADP</keyword>
<dbReference type="InterPro" id="IPR008030">
    <property type="entry name" value="NmrA-like"/>
</dbReference>
<dbReference type="AlphaFoldDB" id="A0A072P6B5"/>
<keyword evidence="5" id="KW-1185">Reference proteome</keyword>
<dbReference type="InterPro" id="IPR036291">
    <property type="entry name" value="NAD(P)-bd_dom_sf"/>
</dbReference>
<evidence type="ECO:0000313" key="4">
    <source>
        <dbReference type="EMBL" id="KEF55659.1"/>
    </source>
</evidence>
<proteinExistence type="predicted"/>
<evidence type="ECO:0000259" key="3">
    <source>
        <dbReference type="Pfam" id="PF05368"/>
    </source>
</evidence>
<dbReference type="STRING" id="1182545.A0A072P6B5"/>
<organism evidence="4 5">
    <name type="scientific">Exophiala aquamarina CBS 119918</name>
    <dbReference type="NCBI Taxonomy" id="1182545"/>
    <lineage>
        <taxon>Eukaryota</taxon>
        <taxon>Fungi</taxon>
        <taxon>Dikarya</taxon>
        <taxon>Ascomycota</taxon>
        <taxon>Pezizomycotina</taxon>
        <taxon>Eurotiomycetes</taxon>
        <taxon>Chaetothyriomycetidae</taxon>
        <taxon>Chaetothyriales</taxon>
        <taxon>Herpotrichiellaceae</taxon>
        <taxon>Exophiala</taxon>
    </lineage>
</organism>
<dbReference type="VEuPathDB" id="FungiDB:A1O9_08409"/>
<evidence type="ECO:0000313" key="5">
    <source>
        <dbReference type="Proteomes" id="UP000027920"/>
    </source>
</evidence>
<evidence type="ECO:0000256" key="1">
    <source>
        <dbReference type="ARBA" id="ARBA00022857"/>
    </source>
</evidence>
<evidence type="ECO:0000256" key="2">
    <source>
        <dbReference type="ARBA" id="ARBA00023002"/>
    </source>
</evidence>
<comment type="caution">
    <text evidence="4">The sequence shown here is derived from an EMBL/GenBank/DDBJ whole genome shotgun (WGS) entry which is preliminary data.</text>
</comment>
<keyword evidence="2" id="KW-0560">Oxidoreductase</keyword>
<accession>A0A072P6B5</accession>
<dbReference type="SUPFAM" id="SSF51735">
    <property type="entry name" value="NAD(P)-binding Rossmann-fold domains"/>
    <property type="match status" value="1"/>
</dbReference>
<dbReference type="Pfam" id="PF05368">
    <property type="entry name" value="NmrA"/>
    <property type="match status" value="1"/>
</dbReference>
<dbReference type="PANTHER" id="PTHR47706:SF9">
    <property type="entry name" value="NMRA-LIKE DOMAIN-CONTAINING PROTEIN-RELATED"/>
    <property type="match status" value="1"/>
</dbReference>
<protein>
    <recommendedName>
        <fullName evidence="3">NmrA-like domain-containing protein</fullName>
    </recommendedName>
</protein>
<dbReference type="HOGENOM" id="CLU_058266_0_0_1"/>
<dbReference type="Proteomes" id="UP000027920">
    <property type="component" value="Unassembled WGS sequence"/>
</dbReference>
<dbReference type="RefSeq" id="XP_013258249.1">
    <property type="nucleotide sequence ID" value="XM_013402795.1"/>
</dbReference>
<dbReference type="OrthoDB" id="9974981at2759"/>
<dbReference type="Gene3D" id="3.40.50.720">
    <property type="entry name" value="NAD(P)-binding Rossmann-like Domain"/>
    <property type="match status" value="1"/>
</dbReference>
<reference evidence="4 5" key="1">
    <citation type="submission" date="2013-03" db="EMBL/GenBank/DDBJ databases">
        <title>The Genome Sequence of Exophiala aquamarina CBS 119918.</title>
        <authorList>
            <consortium name="The Broad Institute Genomics Platform"/>
            <person name="Cuomo C."/>
            <person name="de Hoog S."/>
            <person name="Gorbushina A."/>
            <person name="Walker B."/>
            <person name="Young S.K."/>
            <person name="Zeng Q."/>
            <person name="Gargeya S."/>
            <person name="Fitzgerald M."/>
            <person name="Haas B."/>
            <person name="Abouelleil A."/>
            <person name="Allen A.W."/>
            <person name="Alvarado L."/>
            <person name="Arachchi H.M."/>
            <person name="Berlin A.M."/>
            <person name="Chapman S.B."/>
            <person name="Gainer-Dewar J."/>
            <person name="Goldberg J."/>
            <person name="Griggs A."/>
            <person name="Gujja S."/>
            <person name="Hansen M."/>
            <person name="Howarth C."/>
            <person name="Imamovic A."/>
            <person name="Ireland A."/>
            <person name="Larimer J."/>
            <person name="McCowan C."/>
            <person name="Murphy C."/>
            <person name="Pearson M."/>
            <person name="Poon T.W."/>
            <person name="Priest M."/>
            <person name="Roberts A."/>
            <person name="Saif S."/>
            <person name="Shea T."/>
            <person name="Sisk P."/>
            <person name="Sykes S."/>
            <person name="Wortman J."/>
            <person name="Nusbaum C."/>
            <person name="Birren B."/>
        </authorList>
    </citation>
    <scope>NUCLEOTIDE SEQUENCE [LARGE SCALE GENOMIC DNA]</scope>
    <source>
        <strain evidence="4 5">CBS 119918</strain>
    </source>
</reference>
<dbReference type="GeneID" id="25283322"/>
<dbReference type="PANTHER" id="PTHR47706">
    <property type="entry name" value="NMRA-LIKE FAMILY PROTEIN"/>
    <property type="match status" value="1"/>
</dbReference>
<gene>
    <name evidence="4" type="ORF">A1O9_08409</name>
</gene>
<dbReference type="EMBL" id="AMGV01000007">
    <property type="protein sequence ID" value="KEF55659.1"/>
    <property type="molecule type" value="Genomic_DNA"/>
</dbReference>
<feature type="domain" description="NmrA-like" evidence="3">
    <location>
        <begin position="7"/>
        <end position="189"/>
    </location>
</feature>
<dbReference type="InterPro" id="IPR051609">
    <property type="entry name" value="NmrA/Isoflavone_reductase-like"/>
</dbReference>
<sequence>MSSLPVVSIVGGSGHLGQHIVRAFLEPTRKSQFKEIRVVTRNGGSSTPQEFAQQGASVLTYDENALEPLVSVLKDSDIVINMIGVVLKAMQTLKARLYFPSDSGVDPRLHDFSNPEWDAKRLDRELVSELLPSSTCTCSVYPGLFLEHSIGPWYGLSSRAERYEQSGAHESKIRFTSLPDIGRSVVDLSLLPEPPEHVHLAGDTKAIIGVARTMESAVAGPIEVVETDLDKYKKDVLTGPGDRPEKNLRFLVGEGKIDHSDKGLGNDNEIVNPGQKRWGWWGLCNWDLA</sequence>
<dbReference type="GO" id="GO:0016491">
    <property type="term" value="F:oxidoreductase activity"/>
    <property type="evidence" value="ECO:0007669"/>
    <property type="project" value="UniProtKB-KW"/>
</dbReference>
<name>A0A072P6B5_9EURO</name>